<name>A0ABS0ACW8_9GAMM</name>
<proteinExistence type="inferred from homology"/>
<dbReference type="EMBL" id="ARXR01000003">
    <property type="protein sequence ID" value="MBF5051927.1"/>
    <property type="molecule type" value="Genomic_DNA"/>
</dbReference>
<evidence type="ECO:0000256" key="1">
    <source>
        <dbReference type="ARBA" id="ARBA00022490"/>
    </source>
</evidence>
<dbReference type="Proteomes" id="UP000644441">
    <property type="component" value="Unassembled WGS sequence"/>
</dbReference>
<dbReference type="NCBIfam" id="NF003593">
    <property type="entry name" value="PRK05255.1-1"/>
    <property type="match status" value="1"/>
</dbReference>
<evidence type="ECO:0000256" key="5">
    <source>
        <dbReference type="HAMAP-Rule" id="MF_00765"/>
    </source>
</evidence>
<comment type="function">
    <text evidence="5">Member of a network of 50S ribosomal subunit biogenesis factors which assembles along the 30S-50S interface, preventing incorrect 23S rRNA structures from forming. Promotes peptidyl transferase center (PTC) maturation.</text>
</comment>
<dbReference type="HAMAP" id="MF_00765">
    <property type="entry name" value="DarP"/>
    <property type="match status" value="1"/>
</dbReference>
<reference evidence="6 7" key="1">
    <citation type="submission" date="2012-09" db="EMBL/GenBank/DDBJ databases">
        <title>Genome Sequence of alkane-degrading Bacterium Alcanivorax venustensis ISO4.</title>
        <authorList>
            <person name="Lai Q."/>
            <person name="Shao Z."/>
        </authorList>
    </citation>
    <scope>NUCLEOTIDE SEQUENCE [LARGE SCALE GENOMIC DNA]</scope>
    <source>
        <strain evidence="6 7">ISO4</strain>
    </source>
</reference>
<evidence type="ECO:0000256" key="2">
    <source>
        <dbReference type="ARBA" id="ARBA00022517"/>
    </source>
</evidence>
<accession>A0ABS0ACW8</accession>
<organism evidence="6 7">
    <name type="scientific">Alloalcanivorax venustensis ISO4</name>
    <dbReference type="NCBI Taxonomy" id="1177184"/>
    <lineage>
        <taxon>Bacteria</taxon>
        <taxon>Pseudomonadati</taxon>
        <taxon>Pseudomonadota</taxon>
        <taxon>Gammaproteobacteria</taxon>
        <taxon>Oceanospirillales</taxon>
        <taxon>Alcanivoracaceae</taxon>
        <taxon>Alloalcanivorax</taxon>
    </lineage>
</organism>
<comment type="subcellular location">
    <subcellularLocation>
        <location evidence="5">Cytoplasm</location>
    </subcellularLocation>
    <text evidence="5">Associates with late stage pre-50S ribosomal subunits.</text>
</comment>
<keyword evidence="2 5" id="KW-0690">Ribosome biogenesis</keyword>
<sequence length="178" mass="20412">MTEYNDTPASKTRRKQDMQALQEVGLTLMGLKPEQRARLPLTDGLEKALDEARRITNLDARRRHALFIGRLIYDADSDAIVSAVEALRNPLRQQRLQHWTEQVAACDGPKEAEPVLQQVLTEYPEGDRQALRNQARNLIKARPADPDAADADQRARFKRERKRFQSLLNDLEKNAPLY</sequence>
<dbReference type="Gene3D" id="1.10.60.30">
    <property type="entry name" value="PSPTO4464-like domains"/>
    <property type="match status" value="2"/>
</dbReference>
<dbReference type="Pfam" id="PF04751">
    <property type="entry name" value="DarP"/>
    <property type="match status" value="1"/>
</dbReference>
<evidence type="ECO:0000313" key="7">
    <source>
        <dbReference type="Proteomes" id="UP000644441"/>
    </source>
</evidence>
<evidence type="ECO:0000256" key="3">
    <source>
        <dbReference type="ARBA" id="ARBA00022730"/>
    </source>
</evidence>
<dbReference type="InterPro" id="IPR006839">
    <property type="entry name" value="DarP"/>
</dbReference>
<dbReference type="InterPro" id="IPR023153">
    <property type="entry name" value="DarP_sf"/>
</dbReference>
<keyword evidence="7" id="KW-1185">Reference proteome</keyword>
<dbReference type="CDD" id="cd16331">
    <property type="entry name" value="YjgA-like"/>
    <property type="match status" value="1"/>
</dbReference>
<dbReference type="SUPFAM" id="SSF158710">
    <property type="entry name" value="PSPTO4464-like"/>
    <property type="match status" value="1"/>
</dbReference>
<comment type="similarity">
    <text evidence="5">Belongs to the DarP family.</text>
</comment>
<keyword evidence="3 5" id="KW-0699">rRNA-binding</keyword>
<protein>
    <recommendedName>
        <fullName evidence="5">Dual-action ribosomal maturation protein DarP</fullName>
    </recommendedName>
    <alternativeName>
        <fullName evidence="5">Large ribosomal subunit assembly factor DarP</fullName>
    </alternativeName>
</protein>
<evidence type="ECO:0000256" key="4">
    <source>
        <dbReference type="ARBA" id="ARBA00022884"/>
    </source>
</evidence>
<dbReference type="PANTHER" id="PTHR38101:SF1">
    <property type="entry name" value="UPF0307 PROTEIN YJGA"/>
    <property type="match status" value="1"/>
</dbReference>
<keyword evidence="4 5" id="KW-0694">RNA-binding</keyword>
<dbReference type="RefSeq" id="WP_194855054.1">
    <property type="nucleotide sequence ID" value="NZ_ARXR01000003.1"/>
</dbReference>
<dbReference type="PANTHER" id="PTHR38101">
    <property type="entry name" value="UPF0307 PROTEIN YJGA"/>
    <property type="match status" value="1"/>
</dbReference>
<gene>
    <name evidence="5" type="primary">darP</name>
    <name evidence="6" type="ORF">ISO4_00529</name>
</gene>
<evidence type="ECO:0000313" key="6">
    <source>
        <dbReference type="EMBL" id="MBF5051927.1"/>
    </source>
</evidence>
<comment type="caution">
    <text evidence="6">The sequence shown here is derived from an EMBL/GenBank/DDBJ whole genome shotgun (WGS) entry which is preliminary data.</text>
</comment>
<keyword evidence="1 5" id="KW-0963">Cytoplasm</keyword>